<gene>
    <name evidence="3" type="ORF">PT974_06907</name>
</gene>
<feature type="transmembrane region" description="Helical" evidence="2">
    <location>
        <begin position="143"/>
        <end position="161"/>
    </location>
</feature>
<organism evidence="3 4">
    <name type="scientific">Cladobotryum mycophilum</name>
    <dbReference type="NCBI Taxonomy" id="491253"/>
    <lineage>
        <taxon>Eukaryota</taxon>
        <taxon>Fungi</taxon>
        <taxon>Dikarya</taxon>
        <taxon>Ascomycota</taxon>
        <taxon>Pezizomycotina</taxon>
        <taxon>Sordariomycetes</taxon>
        <taxon>Hypocreomycetidae</taxon>
        <taxon>Hypocreales</taxon>
        <taxon>Hypocreaceae</taxon>
        <taxon>Cladobotryum</taxon>
    </lineage>
</organism>
<keyword evidence="2" id="KW-1133">Transmembrane helix</keyword>
<evidence type="ECO:0000313" key="4">
    <source>
        <dbReference type="Proteomes" id="UP001338125"/>
    </source>
</evidence>
<reference evidence="3 4" key="1">
    <citation type="submission" date="2024-01" db="EMBL/GenBank/DDBJ databases">
        <title>Complete genome of Cladobotryum mycophilum ATHUM6906.</title>
        <authorList>
            <person name="Christinaki A.C."/>
            <person name="Myridakis A.I."/>
            <person name="Kouvelis V.N."/>
        </authorList>
    </citation>
    <scope>NUCLEOTIDE SEQUENCE [LARGE SCALE GENOMIC DNA]</scope>
    <source>
        <strain evidence="3 4">ATHUM6906</strain>
    </source>
</reference>
<dbReference type="Proteomes" id="UP001338125">
    <property type="component" value="Unassembled WGS sequence"/>
</dbReference>
<accession>A0ABR0SMS3</accession>
<evidence type="ECO:0000313" key="3">
    <source>
        <dbReference type="EMBL" id="KAK5993476.1"/>
    </source>
</evidence>
<protein>
    <submittedName>
        <fullName evidence="3">Uncharacterized protein</fullName>
    </submittedName>
</protein>
<proteinExistence type="predicted"/>
<comment type="caution">
    <text evidence="3">The sequence shown here is derived from an EMBL/GenBank/DDBJ whole genome shotgun (WGS) entry which is preliminary data.</text>
</comment>
<keyword evidence="4" id="KW-1185">Reference proteome</keyword>
<evidence type="ECO:0000256" key="2">
    <source>
        <dbReference type="SAM" id="Phobius"/>
    </source>
</evidence>
<evidence type="ECO:0000256" key="1">
    <source>
        <dbReference type="SAM" id="MobiDB-lite"/>
    </source>
</evidence>
<feature type="compositionally biased region" description="Low complexity" evidence="1">
    <location>
        <begin position="18"/>
        <end position="37"/>
    </location>
</feature>
<feature type="transmembrane region" description="Helical" evidence="2">
    <location>
        <begin position="115"/>
        <end position="131"/>
    </location>
</feature>
<keyword evidence="2" id="KW-0472">Membrane</keyword>
<feature type="region of interest" description="Disordered" evidence="1">
    <location>
        <begin position="1"/>
        <end position="43"/>
    </location>
</feature>
<keyword evidence="2" id="KW-0812">Transmembrane</keyword>
<sequence>MSFFPPPNTQKTNPLPTPSQSPTSSPAPSQPAPSSAWPSPPPQQHLVLSFPAATTSGPHSLTDKLLLNASDFSLLAIGATTIGFVAKMWGKELIEWQDKSWFLRNTPVVAQMDDWTYAGMLGGALAAVVAGKVSSKSLGWRGLVGAVGIGSIWGTAVFFAWKSITGWEDF</sequence>
<dbReference type="EMBL" id="JAVFKD010000012">
    <property type="protein sequence ID" value="KAK5993476.1"/>
    <property type="molecule type" value="Genomic_DNA"/>
</dbReference>
<name>A0ABR0SMS3_9HYPO</name>